<keyword evidence="7" id="KW-0695">RNA-directed DNA polymerase</keyword>
<dbReference type="Pfam" id="PF17917">
    <property type="entry name" value="RT_RNaseH"/>
    <property type="match status" value="1"/>
</dbReference>
<dbReference type="PANTHER" id="PTHR37984:SF5">
    <property type="entry name" value="PROTEIN NYNRIN-LIKE"/>
    <property type="match status" value="1"/>
</dbReference>
<dbReference type="Pfam" id="PF17921">
    <property type="entry name" value="Integrase_H2C2"/>
    <property type="match status" value="1"/>
</dbReference>
<evidence type="ECO:0000259" key="11">
    <source>
        <dbReference type="Pfam" id="PF17921"/>
    </source>
</evidence>
<sequence length="591" mass="67254">MGDPPNSTDISVSVTTKNSFWNKNESESARLSDVKRMYDITHTLEEAINRSLRLVNRRATSNTTAINEMAAGVNANLEAINNRIDTLSHKVSQVETNLDMNSTNNTLESANQTLADIQTQEAIDDTIVGEADQINMINVLEKDGIMSTYKDESVVTFDTWAQKFKDLLDCAPANWDEATKLHRLKFHLEGTTRSIFDKLRPNEKDTVSNALTAIRSKLAAPHRLEISKRELMMCKQRNNETVREFMTRLVPLVRATFENETEAQKQAKIREEFLERLRPNISFLIRIVGSAKDLDELYAKAQEIEVLTATNESFSLDNPRGLANSINIIQNPKLPETNINSWVRNPNQNNQYQSSSTNINHHQPIFSLREFKPYIFMSDVELHTDHKPLAYLLKKAEAHPHLARWLIELQSYQIKIVHIAGKQNSLADALSRINEEEPEKVGNLKELEDIAEFPVCLAIKPSSRLTTDKIINSVILRDNKGQSFTVEIKTEQREDPEAKAYIDFLENGTTPVGFTEAEIASFINRAATLCLDSDILYYKPSGFKMRLYIPVSLRSLIFESFHNSPLGGGHLSVKKTIRKCQKYFWPRCILT</sequence>
<accession>A0A6V7X7Y1</accession>
<protein>
    <recommendedName>
        <fullName evidence="1">RNA-directed DNA polymerase</fullName>
        <ecNumber evidence="1">2.7.7.49</ecNumber>
    </recommendedName>
</protein>
<dbReference type="GO" id="GO:0003964">
    <property type="term" value="F:RNA-directed DNA polymerase activity"/>
    <property type="evidence" value="ECO:0007669"/>
    <property type="project" value="UniProtKB-KW"/>
</dbReference>
<dbReference type="InterPro" id="IPR005162">
    <property type="entry name" value="Retrotrans_gag_dom"/>
</dbReference>
<evidence type="ECO:0000256" key="7">
    <source>
        <dbReference type="ARBA" id="ARBA00022918"/>
    </source>
</evidence>
<dbReference type="EMBL" id="CAJEWN010001211">
    <property type="protein sequence ID" value="CAD2195414.1"/>
    <property type="molecule type" value="Genomic_DNA"/>
</dbReference>
<comment type="caution">
    <text evidence="12">The sequence shown here is derived from an EMBL/GenBank/DDBJ whole genome shotgun (WGS) entry which is preliminary data.</text>
</comment>
<evidence type="ECO:0000259" key="9">
    <source>
        <dbReference type="Pfam" id="PF03732"/>
    </source>
</evidence>
<dbReference type="Pfam" id="PF03732">
    <property type="entry name" value="Retrotrans_gag"/>
    <property type="match status" value="1"/>
</dbReference>
<keyword evidence="8" id="KW-0175">Coiled coil</keyword>
<feature type="domain" description="Retrotransposon gag" evidence="9">
    <location>
        <begin position="185"/>
        <end position="269"/>
    </location>
</feature>
<evidence type="ECO:0000313" key="13">
    <source>
        <dbReference type="Proteomes" id="UP000580250"/>
    </source>
</evidence>
<dbReference type="InterPro" id="IPR043502">
    <property type="entry name" value="DNA/RNA_pol_sf"/>
</dbReference>
<evidence type="ECO:0000256" key="2">
    <source>
        <dbReference type="ARBA" id="ARBA00022679"/>
    </source>
</evidence>
<dbReference type="Proteomes" id="UP000580250">
    <property type="component" value="Unassembled WGS sequence"/>
</dbReference>
<keyword evidence="2" id="KW-0808">Transferase</keyword>
<dbReference type="InterPro" id="IPR041588">
    <property type="entry name" value="Integrase_H2C2"/>
</dbReference>
<dbReference type="AlphaFoldDB" id="A0A6V7X7Y1"/>
<dbReference type="OrthoDB" id="5830590at2759"/>
<reference evidence="12 13" key="1">
    <citation type="submission" date="2020-08" db="EMBL/GenBank/DDBJ databases">
        <authorList>
            <person name="Koutsovoulos G."/>
            <person name="Danchin GJ E."/>
        </authorList>
    </citation>
    <scope>NUCLEOTIDE SEQUENCE [LARGE SCALE GENOMIC DNA]</scope>
</reference>
<keyword evidence="6" id="KW-0378">Hydrolase</keyword>
<dbReference type="Gene3D" id="1.10.340.70">
    <property type="match status" value="1"/>
</dbReference>
<dbReference type="SUPFAM" id="SSF56672">
    <property type="entry name" value="DNA/RNA polymerases"/>
    <property type="match status" value="1"/>
</dbReference>
<evidence type="ECO:0000259" key="10">
    <source>
        <dbReference type="Pfam" id="PF17917"/>
    </source>
</evidence>
<keyword evidence="5" id="KW-0255">Endonuclease</keyword>
<organism evidence="12 13">
    <name type="scientific">Meloidogyne enterolobii</name>
    <name type="common">Root-knot nematode worm</name>
    <name type="synonym">Meloidogyne mayaguensis</name>
    <dbReference type="NCBI Taxonomy" id="390850"/>
    <lineage>
        <taxon>Eukaryota</taxon>
        <taxon>Metazoa</taxon>
        <taxon>Ecdysozoa</taxon>
        <taxon>Nematoda</taxon>
        <taxon>Chromadorea</taxon>
        <taxon>Rhabditida</taxon>
        <taxon>Tylenchina</taxon>
        <taxon>Tylenchomorpha</taxon>
        <taxon>Tylenchoidea</taxon>
        <taxon>Meloidogynidae</taxon>
        <taxon>Meloidogyninae</taxon>
        <taxon>Meloidogyne</taxon>
    </lineage>
</organism>
<feature type="domain" description="Integrase zinc-binding" evidence="11">
    <location>
        <begin position="549"/>
        <end position="586"/>
    </location>
</feature>
<name>A0A6V7X7Y1_MELEN</name>
<evidence type="ECO:0000313" key="12">
    <source>
        <dbReference type="EMBL" id="CAD2195414.1"/>
    </source>
</evidence>
<dbReference type="GO" id="GO:0016787">
    <property type="term" value="F:hydrolase activity"/>
    <property type="evidence" value="ECO:0007669"/>
    <property type="project" value="UniProtKB-KW"/>
</dbReference>
<evidence type="ECO:0000256" key="5">
    <source>
        <dbReference type="ARBA" id="ARBA00022759"/>
    </source>
</evidence>
<dbReference type="EC" id="2.7.7.49" evidence="1"/>
<evidence type="ECO:0000256" key="3">
    <source>
        <dbReference type="ARBA" id="ARBA00022695"/>
    </source>
</evidence>
<keyword evidence="3" id="KW-0548">Nucleotidyltransferase</keyword>
<dbReference type="GO" id="GO:0004519">
    <property type="term" value="F:endonuclease activity"/>
    <property type="evidence" value="ECO:0007669"/>
    <property type="project" value="UniProtKB-KW"/>
</dbReference>
<keyword evidence="4" id="KW-0540">Nuclease</keyword>
<dbReference type="InterPro" id="IPR041373">
    <property type="entry name" value="RT_RNaseH"/>
</dbReference>
<evidence type="ECO:0000256" key="6">
    <source>
        <dbReference type="ARBA" id="ARBA00022801"/>
    </source>
</evidence>
<dbReference type="InterPro" id="IPR050951">
    <property type="entry name" value="Retrovirus_Pol_polyprotein"/>
</dbReference>
<feature type="domain" description="Reverse transcriptase RNase H-like" evidence="10">
    <location>
        <begin position="365"/>
        <end position="412"/>
    </location>
</feature>
<evidence type="ECO:0000256" key="1">
    <source>
        <dbReference type="ARBA" id="ARBA00012493"/>
    </source>
</evidence>
<proteinExistence type="predicted"/>
<dbReference type="PANTHER" id="PTHR37984">
    <property type="entry name" value="PROTEIN CBG26694"/>
    <property type="match status" value="1"/>
</dbReference>
<feature type="coiled-coil region" evidence="8">
    <location>
        <begin position="77"/>
        <end position="120"/>
    </location>
</feature>
<gene>
    <name evidence="12" type="ORF">MENT_LOCUS48501</name>
</gene>
<evidence type="ECO:0000256" key="8">
    <source>
        <dbReference type="SAM" id="Coils"/>
    </source>
</evidence>
<evidence type="ECO:0000256" key="4">
    <source>
        <dbReference type="ARBA" id="ARBA00022722"/>
    </source>
</evidence>